<protein>
    <recommendedName>
        <fullName evidence="3">Flagellin</fullName>
    </recommendedName>
</protein>
<dbReference type="AlphaFoldDB" id="A0A917F6S4"/>
<name>A0A917F6S4_9PROT</name>
<accession>A0A917F6S4</accession>
<comment type="caution">
    <text evidence="1">The sequence shown here is derived from an EMBL/GenBank/DDBJ whole genome shotgun (WGS) entry which is preliminary data.</text>
</comment>
<organism evidence="1 2">
    <name type="scientific">Terasakiella brassicae</name>
    <dbReference type="NCBI Taxonomy" id="1634917"/>
    <lineage>
        <taxon>Bacteria</taxon>
        <taxon>Pseudomonadati</taxon>
        <taxon>Pseudomonadota</taxon>
        <taxon>Alphaproteobacteria</taxon>
        <taxon>Rhodospirillales</taxon>
        <taxon>Terasakiellaceae</taxon>
        <taxon>Terasakiella</taxon>
    </lineage>
</organism>
<dbReference type="Proteomes" id="UP000632498">
    <property type="component" value="Unassembled WGS sequence"/>
</dbReference>
<evidence type="ECO:0008006" key="3">
    <source>
        <dbReference type="Google" id="ProtNLM"/>
    </source>
</evidence>
<sequence length="375" mass="41907">MADIFSALSNGTTTSLSGATQSTAQRLAQIQGRQLSAQLSTQYNQKLARESKVIQDSYTSKINYNTYKIKPYEDMKQNISDAKDVVSNSLSRIEGMLNRIETLRLTVNNAEQAEESGDYFDSSGYAAAFDSILNSVRDLASNTRTKTNLLASNTRTLEYPTAPTGSYGTVQGLNVESDYYIVDQDGKRWQPNYSGDFIRRYDTYPDEETSTVGSFDNIVVDSISGDDIEFTIGSETASPQTFTGTIYRKGIGVLDSWLYSKLDNDTTRTTAKDDLEAAEEVLKLEKSRYEAALTVMNYYQGMAENVITESYDKNIELQVEMQYEIDVKKQAIQQQLQSVSTSLAHAMAQRSQYANMFARFTGNNPLMNTLMNISV</sequence>
<keyword evidence="2" id="KW-1185">Reference proteome</keyword>
<reference evidence="1" key="2">
    <citation type="submission" date="2020-09" db="EMBL/GenBank/DDBJ databases">
        <authorList>
            <person name="Sun Q."/>
            <person name="Zhou Y."/>
        </authorList>
    </citation>
    <scope>NUCLEOTIDE SEQUENCE</scope>
    <source>
        <strain evidence="1">CGMCC 1.15254</strain>
    </source>
</reference>
<reference evidence="1" key="1">
    <citation type="journal article" date="2014" name="Int. J. Syst. Evol. Microbiol.">
        <title>Complete genome sequence of Corynebacterium casei LMG S-19264T (=DSM 44701T), isolated from a smear-ripened cheese.</title>
        <authorList>
            <consortium name="US DOE Joint Genome Institute (JGI-PGF)"/>
            <person name="Walter F."/>
            <person name="Albersmeier A."/>
            <person name="Kalinowski J."/>
            <person name="Ruckert C."/>
        </authorList>
    </citation>
    <scope>NUCLEOTIDE SEQUENCE</scope>
    <source>
        <strain evidence="1">CGMCC 1.15254</strain>
    </source>
</reference>
<proteinExistence type="predicted"/>
<gene>
    <name evidence="1" type="ORF">GCM10011332_07260</name>
</gene>
<dbReference type="EMBL" id="BMHV01000004">
    <property type="protein sequence ID" value="GGF56328.1"/>
    <property type="molecule type" value="Genomic_DNA"/>
</dbReference>
<dbReference type="RefSeq" id="WP_188661720.1">
    <property type="nucleotide sequence ID" value="NZ_BMHV01000004.1"/>
</dbReference>
<evidence type="ECO:0000313" key="1">
    <source>
        <dbReference type="EMBL" id="GGF56328.1"/>
    </source>
</evidence>
<evidence type="ECO:0000313" key="2">
    <source>
        <dbReference type="Proteomes" id="UP000632498"/>
    </source>
</evidence>